<dbReference type="AlphaFoldDB" id="A0A2X3HLW4"/>
<gene>
    <name evidence="1" type="ORF">NCTC9601_06893</name>
</gene>
<proteinExistence type="predicted"/>
<protein>
    <submittedName>
        <fullName evidence="1">Uncharacterized protein</fullName>
    </submittedName>
</protein>
<reference evidence="1 2" key="1">
    <citation type="submission" date="2018-06" db="EMBL/GenBank/DDBJ databases">
        <authorList>
            <consortium name="Pathogen Informatics"/>
            <person name="Doyle S."/>
        </authorList>
    </citation>
    <scope>NUCLEOTIDE SEQUENCE [LARGE SCALE GENOMIC DNA]</scope>
    <source>
        <strain evidence="1 2">NCTC9601</strain>
    </source>
</reference>
<evidence type="ECO:0000313" key="2">
    <source>
        <dbReference type="Proteomes" id="UP000251123"/>
    </source>
</evidence>
<dbReference type="EMBL" id="UASN01000024">
    <property type="protein sequence ID" value="SQC71765.1"/>
    <property type="molecule type" value="Genomic_DNA"/>
</dbReference>
<accession>A0A2X3HLW4</accession>
<dbReference type="Proteomes" id="UP000251123">
    <property type="component" value="Unassembled WGS sequence"/>
</dbReference>
<name>A0A2X3HLW4_KLEPN</name>
<organism evidence="1 2">
    <name type="scientific">Klebsiella pneumoniae</name>
    <dbReference type="NCBI Taxonomy" id="573"/>
    <lineage>
        <taxon>Bacteria</taxon>
        <taxon>Pseudomonadati</taxon>
        <taxon>Pseudomonadota</taxon>
        <taxon>Gammaproteobacteria</taxon>
        <taxon>Enterobacterales</taxon>
        <taxon>Enterobacteriaceae</taxon>
        <taxon>Klebsiella/Raoultella group</taxon>
        <taxon>Klebsiella</taxon>
        <taxon>Klebsiella pneumoniae complex</taxon>
    </lineage>
</organism>
<evidence type="ECO:0000313" key="1">
    <source>
        <dbReference type="EMBL" id="SQC71765.1"/>
    </source>
</evidence>
<sequence>MAHFLVTSAARASIIGKENEPVTVVAVLYQNINTIMGQGVRDVSQFPRTFLR</sequence>